<dbReference type="Pfam" id="PF02518">
    <property type="entry name" value="HATPase_c"/>
    <property type="match status" value="1"/>
</dbReference>
<evidence type="ECO:0000256" key="3">
    <source>
        <dbReference type="ARBA" id="ARBA00012438"/>
    </source>
</evidence>
<name>A0A8H9IV61_9PSEU</name>
<dbReference type="PROSITE" id="PS50885">
    <property type="entry name" value="HAMP"/>
    <property type="match status" value="1"/>
</dbReference>
<keyword evidence="6 11" id="KW-0812">Transmembrane</keyword>
<evidence type="ECO:0000256" key="1">
    <source>
        <dbReference type="ARBA" id="ARBA00000085"/>
    </source>
</evidence>
<keyword evidence="5" id="KW-0808">Transferase</keyword>
<dbReference type="InterPro" id="IPR003661">
    <property type="entry name" value="HisK_dim/P_dom"/>
</dbReference>
<keyword evidence="8 11" id="KW-1133">Transmembrane helix</keyword>
<dbReference type="AlphaFoldDB" id="A0A8H9IV61"/>
<dbReference type="Pfam" id="PF00672">
    <property type="entry name" value="HAMP"/>
    <property type="match status" value="1"/>
</dbReference>
<proteinExistence type="predicted"/>
<dbReference type="InterPro" id="IPR004358">
    <property type="entry name" value="Sig_transdc_His_kin-like_C"/>
</dbReference>
<evidence type="ECO:0000256" key="6">
    <source>
        <dbReference type="ARBA" id="ARBA00022692"/>
    </source>
</evidence>
<dbReference type="SUPFAM" id="SSF55874">
    <property type="entry name" value="ATPase domain of HSP90 chaperone/DNA topoisomerase II/histidine kinase"/>
    <property type="match status" value="1"/>
</dbReference>
<dbReference type="PROSITE" id="PS50109">
    <property type="entry name" value="HIS_KIN"/>
    <property type="match status" value="1"/>
</dbReference>
<dbReference type="GO" id="GO:0005886">
    <property type="term" value="C:plasma membrane"/>
    <property type="evidence" value="ECO:0007669"/>
    <property type="project" value="UniProtKB-SubCell"/>
</dbReference>
<protein>
    <recommendedName>
        <fullName evidence="3">histidine kinase</fullName>
        <ecNumber evidence="3">2.7.13.3</ecNumber>
    </recommendedName>
</protein>
<accession>A0A8H9IV61</accession>
<dbReference type="InterPro" id="IPR003594">
    <property type="entry name" value="HATPase_dom"/>
</dbReference>
<keyword evidence="7 14" id="KW-0418">Kinase</keyword>
<keyword evidence="10 11" id="KW-0472">Membrane</keyword>
<comment type="caution">
    <text evidence="14">The sequence shown here is derived from an EMBL/GenBank/DDBJ whole genome shotgun (WGS) entry which is preliminary data.</text>
</comment>
<dbReference type="EMBL" id="BNAV01000002">
    <property type="protein sequence ID" value="GHF47251.1"/>
    <property type="molecule type" value="Genomic_DNA"/>
</dbReference>
<evidence type="ECO:0000256" key="2">
    <source>
        <dbReference type="ARBA" id="ARBA00004236"/>
    </source>
</evidence>
<dbReference type="Proteomes" id="UP000658656">
    <property type="component" value="Unassembled WGS sequence"/>
</dbReference>
<dbReference type="InterPro" id="IPR050428">
    <property type="entry name" value="TCS_sensor_his_kinase"/>
</dbReference>
<keyword evidence="4" id="KW-0597">Phosphoprotein</keyword>
<dbReference type="Gene3D" id="1.10.287.130">
    <property type="match status" value="1"/>
</dbReference>
<evidence type="ECO:0000256" key="5">
    <source>
        <dbReference type="ARBA" id="ARBA00022679"/>
    </source>
</evidence>
<dbReference type="InterPro" id="IPR005467">
    <property type="entry name" value="His_kinase_dom"/>
</dbReference>
<dbReference type="SUPFAM" id="SSF158472">
    <property type="entry name" value="HAMP domain-like"/>
    <property type="match status" value="1"/>
</dbReference>
<keyword evidence="15" id="KW-1185">Reference proteome</keyword>
<dbReference type="InterPro" id="IPR036890">
    <property type="entry name" value="HATPase_C_sf"/>
</dbReference>
<dbReference type="SMART" id="SM00388">
    <property type="entry name" value="HisKA"/>
    <property type="match status" value="1"/>
</dbReference>
<dbReference type="GO" id="GO:0000155">
    <property type="term" value="F:phosphorelay sensor kinase activity"/>
    <property type="evidence" value="ECO:0007669"/>
    <property type="project" value="InterPro"/>
</dbReference>
<dbReference type="RefSeq" id="WP_145937677.1">
    <property type="nucleotide sequence ID" value="NZ_BNAV01000002.1"/>
</dbReference>
<keyword evidence="9" id="KW-0902">Two-component regulatory system</keyword>
<evidence type="ECO:0000256" key="4">
    <source>
        <dbReference type="ARBA" id="ARBA00022553"/>
    </source>
</evidence>
<dbReference type="Gene3D" id="6.10.340.10">
    <property type="match status" value="1"/>
</dbReference>
<comment type="catalytic activity">
    <reaction evidence="1">
        <text>ATP + protein L-histidine = ADP + protein N-phospho-L-histidine.</text>
        <dbReference type="EC" id="2.7.13.3"/>
    </reaction>
</comment>
<dbReference type="Pfam" id="PF00512">
    <property type="entry name" value="HisKA"/>
    <property type="match status" value="1"/>
</dbReference>
<dbReference type="InterPro" id="IPR036097">
    <property type="entry name" value="HisK_dim/P_sf"/>
</dbReference>
<dbReference type="SUPFAM" id="SSF47384">
    <property type="entry name" value="Homodimeric domain of signal transducing histidine kinase"/>
    <property type="match status" value="1"/>
</dbReference>
<organism evidence="14 15">
    <name type="scientific">Amycolatopsis bartoniae</name>
    <dbReference type="NCBI Taxonomy" id="941986"/>
    <lineage>
        <taxon>Bacteria</taxon>
        <taxon>Bacillati</taxon>
        <taxon>Actinomycetota</taxon>
        <taxon>Actinomycetes</taxon>
        <taxon>Pseudonocardiales</taxon>
        <taxon>Pseudonocardiaceae</taxon>
        <taxon>Amycolatopsis</taxon>
    </lineage>
</organism>
<evidence type="ECO:0000313" key="14">
    <source>
        <dbReference type="EMBL" id="GHF47251.1"/>
    </source>
</evidence>
<dbReference type="PANTHER" id="PTHR45436:SF5">
    <property type="entry name" value="SENSOR HISTIDINE KINASE TRCS"/>
    <property type="match status" value="1"/>
</dbReference>
<evidence type="ECO:0000259" key="13">
    <source>
        <dbReference type="PROSITE" id="PS50885"/>
    </source>
</evidence>
<feature type="domain" description="Histidine kinase" evidence="12">
    <location>
        <begin position="247"/>
        <end position="446"/>
    </location>
</feature>
<feature type="domain" description="HAMP" evidence="13">
    <location>
        <begin position="186"/>
        <end position="239"/>
    </location>
</feature>
<reference evidence="14" key="1">
    <citation type="journal article" date="2014" name="Int. J. Syst. Evol. Microbiol.">
        <title>Complete genome sequence of Corynebacterium casei LMG S-19264T (=DSM 44701T), isolated from a smear-ripened cheese.</title>
        <authorList>
            <consortium name="US DOE Joint Genome Institute (JGI-PGF)"/>
            <person name="Walter F."/>
            <person name="Albersmeier A."/>
            <person name="Kalinowski J."/>
            <person name="Ruckert C."/>
        </authorList>
    </citation>
    <scope>NUCLEOTIDE SEQUENCE</scope>
    <source>
        <strain evidence="14">CGMCC 4.7679</strain>
    </source>
</reference>
<dbReference type="SMART" id="SM00304">
    <property type="entry name" value="HAMP"/>
    <property type="match status" value="1"/>
</dbReference>
<dbReference type="Gene3D" id="3.30.565.10">
    <property type="entry name" value="Histidine kinase-like ATPase, C-terminal domain"/>
    <property type="match status" value="1"/>
</dbReference>
<dbReference type="CDD" id="cd06225">
    <property type="entry name" value="HAMP"/>
    <property type="match status" value="1"/>
</dbReference>
<dbReference type="SMART" id="SM00387">
    <property type="entry name" value="HATPase_c"/>
    <property type="match status" value="1"/>
</dbReference>
<dbReference type="OrthoDB" id="9786919at2"/>
<evidence type="ECO:0000313" key="15">
    <source>
        <dbReference type="Proteomes" id="UP000658656"/>
    </source>
</evidence>
<evidence type="ECO:0000256" key="7">
    <source>
        <dbReference type="ARBA" id="ARBA00022777"/>
    </source>
</evidence>
<dbReference type="PRINTS" id="PR00344">
    <property type="entry name" value="BCTRLSENSOR"/>
</dbReference>
<dbReference type="CDD" id="cd00082">
    <property type="entry name" value="HisKA"/>
    <property type="match status" value="1"/>
</dbReference>
<dbReference type="PANTHER" id="PTHR45436">
    <property type="entry name" value="SENSOR HISTIDINE KINASE YKOH"/>
    <property type="match status" value="1"/>
</dbReference>
<evidence type="ECO:0000256" key="8">
    <source>
        <dbReference type="ARBA" id="ARBA00022989"/>
    </source>
</evidence>
<sequence length="446" mass="47684">MLRSTRTRVAALATVAALLALGGGGLWFVRTLSERFEAGATQLASAEAQSITRLLDDGTAPADVTSVLRGSGVPLFEIVDHTGRVASCPELDPTAPPFLAGRTTLTLDGPVTGSRISWQRCNSGFDGYIDGPIRTAVVRGGTSDYAVYVAARIDPYDQLPAIRSQVLVAVPVVALAIGIVAWLAVRRSLRPVERIRSGLAEISAHDLTRRVPVPATRDELAALATTTNETLTRLRSAVERQRRFTADASHELRTPLASLRTQLEVLLAYPDRIDWQEAVTGAVADVGRLQELVADLLTLARLEGGGADRQERVPMAEVVSGCLAGRDVAARLMAAVVRGHRGQLARVVRNLLDNAERHARSTVTVSLTVTDECVLEVSDDGPGVPTAERERVFDPFVRLDEDRDREDGGSGLGLAIVSEIITAHGGTVSVLDNEPGARFVVRLPLA</sequence>
<feature type="transmembrane region" description="Helical" evidence="11">
    <location>
        <begin position="166"/>
        <end position="185"/>
    </location>
</feature>
<gene>
    <name evidence="14" type="ORF">GCM10017566_20500</name>
</gene>
<evidence type="ECO:0000259" key="12">
    <source>
        <dbReference type="PROSITE" id="PS50109"/>
    </source>
</evidence>
<evidence type="ECO:0000256" key="9">
    <source>
        <dbReference type="ARBA" id="ARBA00023012"/>
    </source>
</evidence>
<evidence type="ECO:0000256" key="10">
    <source>
        <dbReference type="ARBA" id="ARBA00023136"/>
    </source>
</evidence>
<dbReference type="InterPro" id="IPR003660">
    <property type="entry name" value="HAMP_dom"/>
</dbReference>
<reference evidence="14" key="2">
    <citation type="submission" date="2020-09" db="EMBL/GenBank/DDBJ databases">
        <authorList>
            <person name="Sun Q."/>
            <person name="Zhou Y."/>
        </authorList>
    </citation>
    <scope>NUCLEOTIDE SEQUENCE</scope>
    <source>
        <strain evidence="14">CGMCC 4.7679</strain>
    </source>
</reference>
<comment type="subcellular location">
    <subcellularLocation>
        <location evidence="2">Cell membrane</location>
    </subcellularLocation>
</comment>
<evidence type="ECO:0000256" key="11">
    <source>
        <dbReference type="SAM" id="Phobius"/>
    </source>
</evidence>
<dbReference type="EC" id="2.7.13.3" evidence="3"/>